<accession>A0AAJ0LWJ2</accession>
<protein>
    <submittedName>
        <fullName evidence="1">Uncharacterized protein</fullName>
    </submittedName>
</protein>
<name>A0AAJ0LWJ2_9PEZI</name>
<dbReference type="AlphaFoldDB" id="A0AAJ0LWJ2"/>
<evidence type="ECO:0000313" key="2">
    <source>
        <dbReference type="Proteomes" id="UP001271007"/>
    </source>
</evidence>
<dbReference type="Proteomes" id="UP001271007">
    <property type="component" value="Unassembled WGS sequence"/>
</dbReference>
<reference evidence="1" key="1">
    <citation type="submission" date="2023-04" db="EMBL/GenBank/DDBJ databases">
        <title>Black Yeasts Isolated from many extreme environments.</title>
        <authorList>
            <person name="Coleine C."/>
            <person name="Stajich J.E."/>
            <person name="Selbmann L."/>
        </authorList>
    </citation>
    <scope>NUCLEOTIDE SEQUENCE</scope>
    <source>
        <strain evidence="1">CCFEE 5312</strain>
    </source>
</reference>
<dbReference type="SMART" id="SM00320">
    <property type="entry name" value="WD40"/>
    <property type="match status" value="2"/>
</dbReference>
<comment type="caution">
    <text evidence="1">The sequence shown here is derived from an EMBL/GenBank/DDBJ whole genome shotgun (WGS) entry which is preliminary data.</text>
</comment>
<dbReference type="SUPFAM" id="SSF50978">
    <property type="entry name" value="WD40 repeat-like"/>
    <property type="match status" value="1"/>
</dbReference>
<evidence type="ECO:0000313" key="1">
    <source>
        <dbReference type="EMBL" id="KAK3057994.1"/>
    </source>
</evidence>
<organism evidence="1 2">
    <name type="scientific">Extremus antarcticus</name>
    <dbReference type="NCBI Taxonomy" id="702011"/>
    <lineage>
        <taxon>Eukaryota</taxon>
        <taxon>Fungi</taxon>
        <taxon>Dikarya</taxon>
        <taxon>Ascomycota</taxon>
        <taxon>Pezizomycotina</taxon>
        <taxon>Dothideomycetes</taxon>
        <taxon>Dothideomycetidae</taxon>
        <taxon>Mycosphaerellales</taxon>
        <taxon>Extremaceae</taxon>
        <taxon>Extremus</taxon>
    </lineage>
</organism>
<dbReference type="Gene3D" id="2.130.10.10">
    <property type="entry name" value="YVTN repeat-like/Quinoprotein amine dehydrogenase"/>
    <property type="match status" value="1"/>
</dbReference>
<sequence length="304" mass="32975">MSGQLIASDLEGNIIDMRRDHSKYIVKAAVLHESEHDIIATAGWDCKVNFYTSTDHASFKFGEPVATIILPTKPEAMLLVRHPDSLEPILIIARTDSNFLYFYTTENEPRMLGKQNLAPHSNAWVAFTPSALAACPSDPTLLAVATNSLPHMKLLIVRLLVPPFTTPAPSAAPVLVRRSLLDDTLVPETQATQARAALAIADREAAAIQIHANTMAPQAAYSTPAVVWRPDGSGVFVNGDDGVIRGIEASTGRIKTSLKGHEEGSKVRCLVSYRNEVDGEEWLVSGGFDQRLIVWKTGLATIDG</sequence>
<dbReference type="InterPro" id="IPR001680">
    <property type="entry name" value="WD40_rpt"/>
</dbReference>
<gene>
    <name evidence="1" type="ORF">LTR09_001071</name>
</gene>
<keyword evidence="2" id="KW-1185">Reference proteome</keyword>
<dbReference type="EMBL" id="JAWDJX010000002">
    <property type="protein sequence ID" value="KAK3057994.1"/>
    <property type="molecule type" value="Genomic_DNA"/>
</dbReference>
<dbReference type="InterPro" id="IPR015943">
    <property type="entry name" value="WD40/YVTN_repeat-like_dom_sf"/>
</dbReference>
<dbReference type="Pfam" id="PF00400">
    <property type="entry name" value="WD40"/>
    <property type="match status" value="1"/>
</dbReference>
<dbReference type="InterPro" id="IPR036322">
    <property type="entry name" value="WD40_repeat_dom_sf"/>
</dbReference>
<proteinExistence type="predicted"/>